<feature type="region of interest" description="Disordered" evidence="1">
    <location>
        <begin position="43"/>
        <end position="62"/>
    </location>
</feature>
<name>A0A6A5YFL7_9PLEO</name>
<dbReference type="Proteomes" id="UP000799770">
    <property type="component" value="Unassembled WGS sequence"/>
</dbReference>
<proteinExistence type="predicted"/>
<evidence type="ECO:0000313" key="2">
    <source>
        <dbReference type="EMBL" id="KAF2106082.1"/>
    </source>
</evidence>
<dbReference type="AlphaFoldDB" id="A0A6A5YFL7"/>
<gene>
    <name evidence="2" type="ORF">BDV96DRAFT_607734</name>
</gene>
<keyword evidence="3" id="KW-1185">Reference proteome</keyword>
<reference evidence="2" key="1">
    <citation type="journal article" date="2020" name="Stud. Mycol.">
        <title>101 Dothideomycetes genomes: a test case for predicting lifestyles and emergence of pathogens.</title>
        <authorList>
            <person name="Haridas S."/>
            <person name="Albert R."/>
            <person name="Binder M."/>
            <person name="Bloem J."/>
            <person name="Labutti K."/>
            <person name="Salamov A."/>
            <person name="Andreopoulos B."/>
            <person name="Baker S."/>
            <person name="Barry K."/>
            <person name="Bills G."/>
            <person name="Bluhm B."/>
            <person name="Cannon C."/>
            <person name="Castanera R."/>
            <person name="Culley D."/>
            <person name="Daum C."/>
            <person name="Ezra D."/>
            <person name="Gonzalez J."/>
            <person name="Henrissat B."/>
            <person name="Kuo A."/>
            <person name="Liang C."/>
            <person name="Lipzen A."/>
            <person name="Lutzoni F."/>
            <person name="Magnuson J."/>
            <person name="Mondo S."/>
            <person name="Nolan M."/>
            <person name="Ohm R."/>
            <person name="Pangilinan J."/>
            <person name="Park H.-J."/>
            <person name="Ramirez L."/>
            <person name="Alfaro M."/>
            <person name="Sun H."/>
            <person name="Tritt A."/>
            <person name="Yoshinaga Y."/>
            <person name="Zwiers L.-H."/>
            <person name="Turgeon B."/>
            <person name="Goodwin S."/>
            <person name="Spatafora J."/>
            <person name="Crous P."/>
            <person name="Grigoriev I."/>
        </authorList>
    </citation>
    <scope>NUCLEOTIDE SEQUENCE</scope>
    <source>
        <strain evidence="2">CBS 627.86</strain>
    </source>
</reference>
<dbReference type="OrthoDB" id="3944494at2759"/>
<feature type="compositionally biased region" description="Basic and acidic residues" evidence="1">
    <location>
        <begin position="43"/>
        <end position="54"/>
    </location>
</feature>
<organism evidence="2 3">
    <name type="scientific">Lophiotrema nucula</name>
    <dbReference type="NCBI Taxonomy" id="690887"/>
    <lineage>
        <taxon>Eukaryota</taxon>
        <taxon>Fungi</taxon>
        <taxon>Dikarya</taxon>
        <taxon>Ascomycota</taxon>
        <taxon>Pezizomycotina</taxon>
        <taxon>Dothideomycetes</taxon>
        <taxon>Pleosporomycetidae</taxon>
        <taxon>Pleosporales</taxon>
        <taxon>Lophiotremataceae</taxon>
        <taxon>Lophiotrema</taxon>
    </lineage>
</organism>
<dbReference type="EMBL" id="ML977367">
    <property type="protein sequence ID" value="KAF2106082.1"/>
    <property type="molecule type" value="Genomic_DNA"/>
</dbReference>
<evidence type="ECO:0000256" key="1">
    <source>
        <dbReference type="SAM" id="MobiDB-lite"/>
    </source>
</evidence>
<evidence type="ECO:0000313" key="3">
    <source>
        <dbReference type="Proteomes" id="UP000799770"/>
    </source>
</evidence>
<sequence length="285" mass="31205">MGLHPMRLWCPALLLQSPPKETTCPQPRAWFSKEGEGVHRRAPLEAASRYKERPTSGTGSRVACSSISSYLQRPRLPAVSQRQTWQGLHSCRHTGMERGFMPAPICHRNREPLFRHHIAGLGSGVGGHPKAPGDGRMLPDADSVRAQVDRALQGGQGEVDGLERLILDNTAQTEVSPRLKMTRRPRYLLGFRFEDVAPLAAPADTGKEPLLIGVSQSIDRIVEEAHQSICRAWDQSSAHISWSFNAGSVSHSGLLTRSSASSDHTSLRLHSSPFSTKGLGIGRSY</sequence>
<protein>
    <submittedName>
        <fullName evidence="2">Uncharacterized protein</fullName>
    </submittedName>
</protein>
<accession>A0A6A5YFL7</accession>